<protein>
    <submittedName>
        <fullName evidence="2">Uncharacterized protein</fullName>
    </submittedName>
</protein>
<comment type="caution">
    <text evidence="2">The sequence shown here is derived from an EMBL/GenBank/DDBJ whole genome shotgun (WGS) entry which is preliminary data.</text>
</comment>
<feature type="transmembrane region" description="Helical" evidence="1">
    <location>
        <begin position="12"/>
        <end position="33"/>
    </location>
</feature>
<proteinExistence type="predicted"/>
<gene>
    <name evidence="2" type="ORF">O0Q50_32075</name>
</gene>
<reference evidence="2" key="1">
    <citation type="journal article" date="2022" name="J Environ Chem Eng">
        <title>Biodegradation of petroleum oil using a constructed nonpathogenic and heavy metal-tolerant bacterial consortium isolated from marine sponges.</title>
        <authorList>
            <person name="Dechsakulwatana C."/>
            <person name="Rungsihiranrut A."/>
            <person name="Muangchinda C."/>
            <person name="Ningthoujam R."/>
            <person name="Klankeo P."/>
            <person name="Pinyakong O."/>
        </authorList>
    </citation>
    <scope>NUCLEOTIDE SEQUENCE</scope>
    <source>
        <strain evidence="2">TL01-2</strain>
    </source>
</reference>
<keyword evidence="1" id="KW-0472">Membrane</keyword>
<sequence>MNTDKEVGKLEILLSFGSLIVVSVIGILLKYYFHVPMRGLPFI</sequence>
<keyword evidence="1" id="KW-0812">Transmembrane</keyword>
<dbReference type="RefSeq" id="WP_316911745.1">
    <property type="nucleotide sequence ID" value="NZ_JAPTGD010000021.1"/>
</dbReference>
<keyword evidence="1" id="KW-1133">Transmembrane helix</keyword>
<dbReference type="AlphaFoldDB" id="A0AAX6NJ24"/>
<reference evidence="2" key="2">
    <citation type="submission" date="2022-12" db="EMBL/GenBank/DDBJ databases">
        <authorList>
            <person name="Dechsakulwatana C."/>
            <person name="Rungsihiranrut A."/>
            <person name="Muangchinda C."/>
            <person name="Ningthoujam R."/>
            <person name="Klankeo P."/>
            <person name="Pinyakong O."/>
        </authorList>
    </citation>
    <scope>NUCLEOTIDE SEQUENCE</scope>
    <source>
        <strain evidence="2">TL01-2</strain>
    </source>
</reference>
<dbReference type="EMBL" id="JAPTGD010000021">
    <property type="protein sequence ID" value="MDU9695806.1"/>
    <property type="molecule type" value="Genomic_DNA"/>
</dbReference>
<evidence type="ECO:0000313" key="3">
    <source>
        <dbReference type="Proteomes" id="UP001269400"/>
    </source>
</evidence>
<organism evidence="2 3">
    <name type="scientific">Priestia aryabhattai</name>
    <name type="common">Bacillus aryabhattai</name>
    <dbReference type="NCBI Taxonomy" id="412384"/>
    <lineage>
        <taxon>Bacteria</taxon>
        <taxon>Bacillati</taxon>
        <taxon>Bacillota</taxon>
        <taxon>Bacilli</taxon>
        <taxon>Bacillales</taxon>
        <taxon>Bacillaceae</taxon>
        <taxon>Priestia</taxon>
    </lineage>
</organism>
<evidence type="ECO:0000256" key="1">
    <source>
        <dbReference type="SAM" id="Phobius"/>
    </source>
</evidence>
<name>A0AAX6NJ24_PRIAR</name>
<accession>A0AAX6NJ24</accession>
<evidence type="ECO:0000313" key="2">
    <source>
        <dbReference type="EMBL" id="MDU9695806.1"/>
    </source>
</evidence>
<dbReference type="Proteomes" id="UP001269400">
    <property type="component" value="Unassembled WGS sequence"/>
</dbReference>